<dbReference type="GO" id="GO:0043565">
    <property type="term" value="F:sequence-specific DNA binding"/>
    <property type="evidence" value="ECO:0007669"/>
    <property type="project" value="InterPro"/>
</dbReference>
<feature type="domain" description="HSF-type DNA-binding" evidence="5">
    <location>
        <begin position="8"/>
        <end position="104"/>
    </location>
</feature>
<dbReference type="FunFam" id="1.10.10.10:FF:000286">
    <property type="entry name" value="Heat shock transcription factor"/>
    <property type="match status" value="1"/>
</dbReference>
<evidence type="ECO:0000256" key="4">
    <source>
        <dbReference type="RuleBase" id="RU004020"/>
    </source>
</evidence>
<dbReference type="PANTHER" id="PTHR10015">
    <property type="entry name" value="HEAT SHOCK TRANSCRIPTION FACTOR"/>
    <property type="match status" value="1"/>
</dbReference>
<keyword evidence="2" id="KW-0238">DNA-binding</keyword>
<dbReference type="InParanoid" id="K3WRA9"/>
<dbReference type="Pfam" id="PF00447">
    <property type="entry name" value="HSF_DNA-bind"/>
    <property type="match status" value="1"/>
</dbReference>
<sequence>MTATTPTKVPKFLQSLYAILHDEDQNILTWSADGAYFQVLDVARLEREVLPKYFKHGKFTSFQRQLNNFSFRKWTKTRANVCTFSHDVLVRCAYPSQWITLTARYLALKNETAVVDASVLITKPTLKRLRSECARVFPAKEKQLKMDTSMCSDTKISLGDLVFTNANACFFDDLSLAQLCTLEWEDALLNDEAIVVEAVASTDLDCGTNASLEPLDWEVAAADCLVLVDHEDKSRGQQGHCD</sequence>
<dbReference type="Gene3D" id="1.10.10.10">
    <property type="entry name" value="Winged helix-like DNA-binding domain superfamily/Winged helix DNA-binding domain"/>
    <property type="match status" value="1"/>
</dbReference>
<keyword evidence="7" id="KW-1185">Reference proteome</keyword>
<evidence type="ECO:0000256" key="1">
    <source>
        <dbReference type="ARBA" id="ARBA00004123"/>
    </source>
</evidence>
<dbReference type="GO" id="GO:0005634">
    <property type="term" value="C:nucleus"/>
    <property type="evidence" value="ECO:0007669"/>
    <property type="project" value="UniProtKB-SubCell"/>
</dbReference>
<proteinExistence type="inferred from homology"/>
<evidence type="ECO:0000259" key="5">
    <source>
        <dbReference type="SMART" id="SM00415"/>
    </source>
</evidence>
<dbReference type="EnsemblProtists" id="PYU1_T007503">
    <property type="protein sequence ID" value="PYU1_T007503"/>
    <property type="gene ID" value="PYU1_G007487"/>
</dbReference>
<dbReference type="VEuPathDB" id="FungiDB:PYU1_G007487"/>
<dbReference type="InterPro" id="IPR036388">
    <property type="entry name" value="WH-like_DNA-bd_sf"/>
</dbReference>
<reference evidence="7" key="2">
    <citation type="submission" date="2010-04" db="EMBL/GenBank/DDBJ databases">
        <authorList>
            <person name="Buell R."/>
            <person name="Hamilton J."/>
            <person name="Hostetler J."/>
        </authorList>
    </citation>
    <scope>NUCLEOTIDE SEQUENCE [LARGE SCALE GENOMIC DNA]</scope>
    <source>
        <strain evidence="7">DAOM:BR144</strain>
    </source>
</reference>
<dbReference type="GO" id="GO:0003700">
    <property type="term" value="F:DNA-binding transcription factor activity"/>
    <property type="evidence" value="ECO:0007669"/>
    <property type="project" value="InterPro"/>
</dbReference>
<evidence type="ECO:0000256" key="2">
    <source>
        <dbReference type="ARBA" id="ARBA00023125"/>
    </source>
</evidence>
<protein>
    <recommendedName>
        <fullName evidence="5">HSF-type DNA-binding domain-containing protein</fullName>
    </recommendedName>
</protein>
<accession>K3WRA9</accession>
<dbReference type="InterPro" id="IPR000232">
    <property type="entry name" value="HSF_DNA-bd"/>
</dbReference>
<reference evidence="7" key="1">
    <citation type="journal article" date="2010" name="Genome Biol.">
        <title>Genome sequence of the necrotrophic plant pathogen Pythium ultimum reveals original pathogenicity mechanisms and effector repertoire.</title>
        <authorList>
            <person name="Levesque C.A."/>
            <person name="Brouwer H."/>
            <person name="Cano L."/>
            <person name="Hamilton J.P."/>
            <person name="Holt C."/>
            <person name="Huitema E."/>
            <person name="Raffaele S."/>
            <person name="Robideau G.P."/>
            <person name="Thines M."/>
            <person name="Win J."/>
            <person name="Zerillo M.M."/>
            <person name="Beakes G.W."/>
            <person name="Boore J.L."/>
            <person name="Busam D."/>
            <person name="Dumas B."/>
            <person name="Ferriera S."/>
            <person name="Fuerstenberg S.I."/>
            <person name="Gachon C.M."/>
            <person name="Gaulin E."/>
            <person name="Govers F."/>
            <person name="Grenville-Briggs L."/>
            <person name="Horner N."/>
            <person name="Hostetler J."/>
            <person name="Jiang R.H."/>
            <person name="Johnson J."/>
            <person name="Krajaejun T."/>
            <person name="Lin H."/>
            <person name="Meijer H.J."/>
            <person name="Moore B."/>
            <person name="Morris P."/>
            <person name="Phuntmart V."/>
            <person name="Puiu D."/>
            <person name="Shetty J."/>
            <person name="Stajich J.E."/>
            <person name="Tripathy S."/>
            <person name="Wawra S."/>
            <person name="van West P."/>
            <person name="Whitty B.R."/>
            <person name="Coutinho P.M."/>
            <person name="Henrissat B."/>
            <person name="Martin F."/>
            <person name="Thomas P.D."/>
            <person name="Tyler B.M."/>
            <person name="De Vries R.P."/>
            <person name="Kamoun S."/>
            <person name="Yandell M."/>
            <person name="Tisserat N."/>
            <person name="Buell C.R."/>
        </authorList>
    </citation>
    <scope>NUCLEOTIDE SEQUENCE</scope>
    <source>
        <strain evidence="7">DAOM:BR144</strain>
    </source>
</reference>
<dbReference type="InterPro" id="IPR036390">
    <property type="entry name" value="WH_DNA-bd_sf"/>
</dbReference>
<dbReference type="STRING" id="431595.K3WRA9"/>
<dbReference type="Proteomes" id="UP000019132">
    <property type="component" value="Unassembled WGS sequence"/>
</dbReference>
<evidence type="ECO:0000313" key="6">
    <source>
        <dbReference type="EnsemblProtists" id="PYU1_T007503"/>
    </source>
</evidence>
<dbReference type="PANTHER" id="PTHR10015:SF427">
    <property type="entry name" value="HEAT SHOCK FACTOR PROTEIN"/>
    <property type="match status" value="1"/>
</dbReference>
<comment type="similarity">
    <text evidence="4">Belongs to the HSF family.</text>
</comment>
<dbReference type="EMBL" id="GL376585">
    <property type="status" value="NOT_ANNOTATED_CDS"/>
    <property type="molecule type" value="Genomic_DNA"/>
</dbReference>
<name>K3WRA9_GLOUD</name>
<evidence type="ECO:0000313" key="7">
    <source>
        <dbReference type="Proteomes" id="UP000019132"/>
    </source>
</evidence>
<dbReference type="HOGENOM" id="CLU_071217_0_0_1"/>
<reference evidence="6" key="3">
    <citation type="submission" date="2015-02" db="UniProtKB">
        <authorList>
            <consortium name="EnsemblProtists"/>
        </authorList>
    </citation>
    <scope>IDENTIFICATION</scope>
    <source>
        <strain evidence="6">DAOM BR144</strain>
    </source>
</reference>
<dbReference type="SMART" id="SM00415">
    <property type="entry name" value="HSF"/>
    <property type="match status" value="1"/>
</dbReference>
<dbReference type="SUPFAM" id="SSF46785">
    <property type="entry name" value="Winged helix' DNA-binding domain"/>
    <property type="match status" value="1"/>
</dbReference>
<dbReference type="PRINTS" id="PR00056">
    <property type="entry name" value="HSFDOMAIN"/>
</dbReference>
<dbReference type="eggNOG" id="KOG0627">
    <property type="taxonomic scope" value="Eukaryota"/>
</dbReference>
<organism evidence="6 7">
    <name type="scientific">Globisporangium ultimum (strain ATCC 200006 / CBS 805.95 / DAOM BR144)</name>
    <name type="common">Pythium ultimum</name>
    <dbReference type="NCBI Taxonomy" id="431595"/>
    <lineage>
        <taxon>Eukaryota</taxon>
        <taxon>Sar</taxon>
        <taxon>Stramenopiles</taxon>
        <taxon>Oomycota</taxon>
        <taxon>Peronosporomycetes</taxon>
        <taxon>Pythiales</taxon>
        <taxon>Pythiaceae</taxon>
        <taxon>Globisporangium</taxon>
    </lineage>
</organism>
<dbReference type="AlphaFoldDB" id="K3WRA9"/>
<evidence type="ECO:0000256" key="3">
    <source>
        <dbReference type="ARBA" id="ARBA00023242"/>
    </source>
</evidence>
<comment type="subcellular location">
    <subcellularLocation>
        <location evidence="1">Nucleus</location>
    </subcellularLocation>
</comment>
<keyword evidence="3" id="KW-0539">Nucleus</keyword>